<dbReference type="PANTHER" id="PTHR34180:SF1">
    <property type="entry name" value="BETA-ALANYL-DOPAMINE_CARCININE HYDROLASE"/>
    <property type="match status" value="1"/>
</dbReference>
<name>A0A505DDI4_9ACTN</name>
<evidence type="ECO:0000256" key="1">
    <source>
        <dbReference type="SAM" id="MobiDB-lite"/>
    </source>
</evidence>
<keyword evidence="4" id="KW-1185">Reference proteome</keyword>
<dbReference type="InterPro" id="IPR047801">
    <property type="entry name" value="Peptidase_C45"/>
</dbReference>
<dbReference type="InterPro" id="IPR029055">
    <property type="entry name" value="Ntn_hydrolases_N"/>
</dbReference>
<feature type="region of interest" description="Disordered" evidence="1">
    <location>
        <begin position="367"/>
        <end position="395"/>
    </location>
</feature>
<comment type="caution">
    <text evidence="3">The sequence shown here is derived from an EMBL/GenBank/DDBJ whole genome shotgun (WGS) entry which is preliminary data.</text>
</comment>
<evidence type="ECO:0000313" key="3">
    <source>
        <dbReference type="EMBL" id="TPQ20897.1"/>
    </source>
</evidence>
<dbReference type="InterPro" id="IPR005079">
    <property type="entry name" value="Peptidase_C45_hydrolase"/>
</dbReference>
<dbReference type="OrthoDB" id="8109453at2"/>
<organism evidence="3 4">
    <name type="scientific">Streptomyces sporangiiformans</name>
    <dbReference type="NCBI Taxonomy" id="2315329"/>
    <lineage>
        <taxon>Bacteria</taxon>
        <taxon>Bacillati</taxon>
        <taxon>Actinomycetota</taxon>
        <taxon>Actinomycetes</taxon>
        <taxon>Kitasatosporales</taxon>
        <taxon>Streptomycetaceae</taxon>
        <taxon>Streptomyces</taxon>
    </lineage>
</organism>
<sequence>MGRGAETAAHPAQGDPPAGVGMTRTGTGAGAGTESDLQVPFVRAYGDPYECGRRHGTERGASLRGFVGDGLARLARIMPDPVSMESLRPVLAAHRAEIEAQTPRLMEEIRGLAAGAGLSEDEAMLLQLRREIMGYQRIPTAGDCTTYARTGGGAPPVLAQTVDLNGDLDDQISVVRVAPAGSPRQSLVLSFGGLLGYLGVNSDGLAVGLNLVLGGAWRPGLPPYLAIRHLLDTTSCVDEAVDSLRGLKLTSSRTLVLCDREKTAWVEFLGDDFRIAEADITTHTNHFLHPDFVPHDELNVFARNFSQLRLNTCRGELAALPPDAGVEDHFAVLSRAPIRVEGNGDIRRERTVAAVVLRPDLGELHVRPGDPAHSRTRSFQLRGPDPHHPTTEVTA</sequence>
<dbReference type="EMBL" id="VCHX02000129">
    <property type="protein sequence ID" value="TPQ20897.1"/>
    <property type="molecule type" value="Genomic_DNA"/>
</dbReference>
<gene>
    <name evidence="3" type="ORF">FGD71_018100</name>
</gene>
<reference evidence="3 4" key="1">
    <citation type="submission" date="2019-06" db="EMBL/GenBank/DDBJ databases">
        <title>Streptomyces sporangiiformans sp. nov., a novel actinomycete isolated from soil in Mount Song.</title>
        <authorList>
            <person name="Han L."/>
        </authorList>
    </citation>
    <scope>NUCLEOTIDE SEQUENCE [LARGE SCALE GENOMIC DNA]</scope>
    <source>
        <strain evidence="3 4">NEAU-SSA 1</strain>
    </source>
</reference>
<dbReference type="SUPFAM" id="SSF56235">
    <property type="entry name" value="N-terminal nucleophile aminohydrolases (Ntn hydrolases)"/>
    <property type="match status" value="1"/>
</dbReference>
<dbReference type="Gene3D" id="3.60.60.10">
    <property type="entry name" value="Penicillin V Acylase, Chain A"/>
    <property type="match status" value="1"/>
</dbReference>
<feature type="region of interest" description="Disordered" evidence="1">
    <location>
        <begin position="1"/>
        <end position="35"/>
    </location>
</feature>
<feature type="domain" description="Peptidase C45 hydrolase" evidence="2">
    <location>
        <begin position="155"/>
        <end position="292"/>
    </location>
</feature>
<evidence type="ECO:0000259" key="2">
    <source>
        <dbReference type="Pfam" id="PF03417"/>
    </source>
</evidence>
<proteinExistence type="predicted"/>
<protein>
    <submittedName>
        <fullName evidence="3">Peptidase C45</fullName>
    </submittedName>
</protein>
<dbReference type="InterPro" id="IPR047794">
    <property type="entry name" value="C45_proenzyme-like"/>
</dbReference>
<dbReference type="Pfam" id="PF03417">
    <property type="entry name" value="AAT"/>
    <property type="match status" value="1"/>
</dbReference>
<accession>A0A505DDI4</accession>
<evidence type="ECO:0000313" key="4">
    <source>
        <dbReference type="Proteomes" id="UP000317378"/>
    </source>
</evidence>
<feature type="compositionally biased region" description="Basic and acidic residues" evidence="1">
    <location>
        <begin position="384"/>
        <end position="395"/>
    </location>
</feature>
<dbReference type="PANTHER" id="PTHR34180">
    <property type="entry name" value="PEPTIDASE C45"/>
    <property type="match status" value="1"/>
</dbReference>
<dbReference type="NCBIfam" id="NF040521">
    <property type="entry name" value="C45_proenzyme"/>
    <property type="match status" value="1"/>
</dbReference>
<dbReference type="Proteomes" id="UP000317378">
    <property type="component" value="Unassembled WGS sequence"/>
</dbReference>
<dbReference type="AlphaFoldDB" id="A0A505DDI4"/>
<dbReference type="Gene3D" id="1.10.10.2120">
    <property type="match status" value="1"/>
</dbReference>